<dbReference type="InterPro" id="IPR036457">
    <property type="entry name" value="PPM-type-like_dom_sf"/>
</dbReference>
<dbReference type="OrthoDB" id="420076at2759"/>
<dbReference type="EMBL" id="AMGW01000004">
    <property type="protein sequence ID" value="EXJ59006.1"/>
    <property type="molecule type" value="Genomic_DNA"/>
</dbReference>
<dbReference type="eggNOG" id="KOG0700">
    <property type="taxonomic scope" value="Eukaryota"/>
</dbReference>
<sequence length="706" mass="76593">MMIVRASSRLKSTNPAFITPVSATQSLLNAVVLKPISHFPLPDLSMRRAALFALRSARRSALRKIITKSSSSSFAGPNHVIASSANVHTSSLIRKYSTSRPPFQSPMRVPRIPLLFVGSLGAIGAWYAYRGDGPDHLLKAQPSSVSPQLTRSSSTAADTASPTAGSADQVPVAAGHEPNRKALVVDNDQFFTGSIVGEGPLAKDTDDYGRKVLEMMTPEQATERLRKNEQSFLVGRGRGVVRYDMVQLPSNDPIEDDHAEKIVEVPNTVAATSDNAASSDWMFWGVFDGHSGWTTSAKLRQVLISFAARELNRTYKAALSDAKSPFPSPAAIDAALKSAFVKLDNEICLDSVSKLSKNPSKRLAAEILAPALSGSCALLSFYDSQSKTLRVACTGDSRAVLGRRNPSTGKWFATPLSEDQTGSNPNEEARMRAEHPGEDFVIRAGRVLGNLEPTRAFGDAFYKWSRETQERLKKNFFGRTPHNLLKTPPYVTAEPVVTSTSIEPARGDFLVMATDGLWEMLTNEEVVGLVGQWIEQQNSLASNNKQGDSANSTSAWLTSWFKSSNSSNSLPVEKGGNMDKTGRIDNSHNQANANVKNGDKDAGPAEKPIRQQQWDAPSASSRFVVEDKNCATHLVRNALGGKDKDMVCALLTLPSPYSRRYRDDLTVQVIFFGEAEHADGRVLVNEEASAVVKKDSATGDGLKAKL</sequence>
<dbReference type="InterPro" id="IPR001932">
    <property type="entry name" value="PPM-type_phosphatase-like_dom"/>
</dbReference>
<dbReference type="RefSeq" id="XP_007758629.1">
    <property type="nucleotide sequence ID" value="XM_007760439.1"/>
</dbReference>
<reference evidence="3 4" key="1">
    <citation type="submission" date="2013-03" db="EMBL/GenBank/DDBJ databases">
        <title>The Genome Sequence of Cladophialophora yegresii CBS 114405.</title>
        <authorList>
            <consortium name="The Broad Institute Genomics Platform"/>
            <person name="Cuomo C."/>
            <person name="de Hoog S."/>
            <person name="Gorbushina A."/>
            <person name="Walker B."/>
            <person name="Young S.K."/>
            <person name="Zeng Q."/>
            <person name="Gargeya S."/>
            <person name="Fitzgerald M."/>
            <person name="Haas B."/>
            <person name="Abouelleil A."/>
            <person name="Allen A.W."/>
            <person name="Alvarado L."/>
            <person name="Arachchi H.M."/>
            <person name="Berlin A.M."/>
            <person name="Chapman S.B."/>
            <person name="Gainer-Dewar J."/>
            <person name="Goldberg J."/>
            <person name="Griggs A."/>
            <person name="Gujja S."/>
            <person name="Hansen M."/>
            <person name="Howarth C."/>
            <person name="Imamovic A."/>
            <person name="Ireland A."/>
            <person name="Larimer J."/>
            <person name="McCowan C."/>
            <person name="Murphy C."/>
            <person name="Pearson M."/>
            <person name="Poon T.W."/>
            <person name="Priest M."/>
            <person name="Roberts A."/>
            <person name="Saif S."/>
            <person name="Shea T."/>
            <person name="Sisk P."/>
            <person name="Sykes S."/>
            <person name="Wortman J."/>
            <person name="Nusbaum C."/>
            <person name="Birren B."/>
        </authorList>
    </citation>
    <scope>NUCLEOTIDE SEQUENCE [LARGE SCALE GENOMIC DNA]</scope>
    <source>
        <strain evidence="3 4">CBS 114405</strain>
    </source>
</reference>
<gene>
    <name evidence="3" type="ORF">A1O7_06437</name>
</gene>
<dbReference type="GeneID" id="19181014"/>
<dbReference type="PANTHER" id="PTHR13832">
    <property type="entry name" value="PROTEIN PHOSPHATASE 2C"/>
    <property type="match status" value="1"/>
</dbReference>
<organism evidence="3 4">
    <name type="scientific">Cladophialophora yegresii CBS 114405</name>
    <dbReference type="NCBI Taxonomy" id="1182544"/>
    <lineage>
        <taxon>Eukaryota</taxon>
        <taxon>Fungi</taxon>
        <taxon>Dikarya</taxon>
        <taxon>Ascomycota</taxon>
        <taxon>Pezizomycotina</taxon>
        <taxon>Eurotiomycetes</taxon>
        <taxon>Chaetothyriomycetidae</taxon>
        <taxon>Chaetothyriales</taxon>
        <taxon>Herpotrichiellaceae</taxon>
        <taxon>Cladophialophora</taxon>
    </lineage>
</organism>
<dbReference type="GO" id="GO:0004741">
    <property type="term" value="F:[pyruvate dehydrogenase (acetyl-transferring)]-phosphatase activity"/>
    <property type="evidence" value="ECO:0007669"/>
    <property type="project" value="TreeGrafter"/>
</dbReference>
<dbReference type="VEuPathDB" id="FungiDB:A1O7_06437"/>
<dbReference type="STRING" id="1182544.W9W390"/>
<dbReference type="SUPFAM" id="SSF81606">
    <property type="entry name" value="PP2C-like"/>
    <property type="match status" value="1"/>
</dbReference>
<protein>
    <recommendedName>
        <fullName evidence="2">PPM-type phosphatase domain-containing protein</fullName>
    </recommendedName>
</protein>
<dbReference type="Proteomes" id="UP000019473">
    <property type="component" value="Unassembled WGS sequence"/>
</dbReference>
<feature type="domain" description="PPM-type phosphatase" evidence="2">
    <location>
        <begin position="268"/>
        <end position="672"/>
    </location>
</feature>
<dbReference type="PROSITE" id="PS51746">
    <property type="entry name" value="PPM_2"/>
    <property type="match status" value="1"/>
</dbReference>
<dbReference type="HOGENOM" id="CLU_021928_3_0_1"/>
<proteinExistence type="predicted"/>
<accession>W9W390</accession>
<dbReference type="InterPro" id="IPR015655">
    <property type="entry name" value="PP2C"/>
</dbReference>
<evidence type="ECO:0000313" key="4">
    <source>
        <dbReference type="Proteomes" id="UP000019473"/>
    </source>
</evidence>
<evidence type="ECO:0000313" key="3">
    <source>
        <dbReference type="EMBL" id="EXJ59006.1"/>
    </source>
</evidence>
<feature type="compositionally biased region" description="Basic and acidic residues" evidence="1">
    <location>
        <begin position="576"/>
        <end position="586"/>
    </location>
</feature>
<evidence type="ECO:0000259" key="2">
    <source>
        <dbReference type="PROSITE" id="PS51746"/>
    </source>
</evidence>
<feature type="region of interest" description="Disordered" evidence="1">
    <location>
        <begin position="139"/>
        <end position="171"/>
    </location>
</feature>
<name>W9W390_9EURO</name>
<dbReference type="Pfam" id="PF00481">
    <property type="entry name" value="PP2C"/>
    <property type="match status" value="1"/>
</dbReference>
<dbReference type="PANTHER" id="PTHR13832:SF792">
    <property type="entry name" value="GM14286P"/>
    <property type="match status" value="1"/>
</dbReference>
<feature type="compositionally biased region" description="Basic and acidic residues" evidence="1">
    <location>
        <begin position="597"/>
        <end position="609"/>
    </location>
</feature>
<comment type="caution">
    <text evidence="3">The sequence shown here is derived from an EMBL/GenBank/DDBJ whole genome shotgun (WGS) entry which is preliminary data.</text>
</comment>
<dbReference type="SMART" id="SM00332">
    <property type="entry name" value="PP2Cc"/>
    <property type="match status" value="1"/>
</dbReference>
<feature type="compositionally biased region" description="Low complexity" evidence="1">
    <location>
        <begin position="150"/>
        <end position="167"/>
    </location>
</feature>
<feature type="region of interest" description="Disordered" evidence="1">
    <location>
        <begin position="566"/>
        <end position="616"/>
    </location>
</feature>
<keyword evidence="4" id="KW-1185">Reference proteome</keyword>
<dbReference type="CDD" id="cd00143">
    <property type="entry name" value="PP2Cc"/>
    <property type="match status" value="1"/>
</dbReference>
<evidence type="ECO:0000256" key="1">
    <source>
        <dbReference type="SAM" id="MobiDB-lite"/>
    </source>
</evidence>
<dbReference type="AlphaFoldDB" id="W9W390"/>
<dbReference type="Gene3D" id="3.60.40.10">
    <property type="entry name" value="PPM-type phosphatase domain"/>
    <property type="match status" value="1"/>
</dbReference>
<dbReference type="GO" id="GO:0005739">
    <property type="term" value="C:mitochondrion"/>
    <property type="evidence" value="ECO:0007669"/>
    <property type="project" value="TreeGrafter"/>
</dbReference>